<dbReference type="RefSeq" id="WP_161747043.1">
    <property type="nucleotide sequence ID" value="NZ_JAAAMV010000034.1"/>
</dbReference>
<keyword evidence="1" id="KW-0812">Transmembrane</keyword>
<comment type="caution">
    <text evidence="2">The sequence shown here is derived from an EMBL/GenBank/DDBJ whole genome shotgun (WGS) entry which is preliminary data.</text>
</comment>
<sequence length="71" mass="8013">MIMLSLLFLAGISSAAGIQFRYMRHSASPKDVMIVSFLLLGSAVLGFLMIWHVPILSPSVLLRRWLMFFVD</sequence>
<keyword evidence="1" id="KW-0472">Membrane</keyword>
<feature type="transmembrane region" description="Helical" evidence="1">
    <location>
        <begin position="33"/>
        <end position="57"/>
    </location>
</feature>
<evidence type="ECO:0000313" key="2">
    <source>
        <dbReference type="EMBL" id="NBD28021.1"/>
    </source>
</evidence>
<evidence type="ECO:0000313" key="3">
    <source>
        <dbReference type="Proteomes" id="UP000665561"/>
    </source>
</evidence>
<evidence type="ECO:0000256" key="1">
    <source>
        <dbReference type="SAM" id="Phobius"/>
    </source>
</evidence>
<name>A0ABW9XZB4_9BACL</name>
<proteinExistence type="predicted"/>
<dbReference type="EMBL" id="JAAAMV010000034">
    <property type="protein sequence ID" value="NBD28021.1"/>
    <property type="molecule type" value="Genomic_DNA"/>
</dbReference>
<gene>
    <name evidence="2" type="ORF">GT019_29505</name>
</gene>
<accession>A0ABW9XZB4</accession>
<reference evidence="2 3" key="1">
    <citation type="submission" date="2020-01" db="EMBL/GenBank/DDBJ databases">
        <title>Paenibacillus soybeanensis sp. nov. isolated from the nodules of soybean (Glycine max(L.) Merr).</title>
        <authorList>
            <person name="Wang H."/>
        </authorList>
    </citation>
    <scope>NUCLEOTIDE SEQUENCE [LARGE SCALE GENOMIC DNA]</scope>
    <source>
        <strain evidence="2 3">T1</strain>
    </source>
</reference>
<keyword evidence="3" id="KW-1185">Reference proteome</keyword>
<dbReference type="Proteomes" id="UP000665561">
    <property type="component" value="Unassembled WGS sequence"/>
</dbReference>
<organism evidence="2 3">
    <name type="scientific">Paenibacillus glycinis</name>
    <dbReference type="NCBI Taxonomy" id="2697035"/>
    <lineage>
        <taxon>Bacteria</taxon>
        <taxon>Bacillati</taxon>
        <taxon>Bacillota</taxon>
        <taxon>Bacilli</taxon>
        <taxon>Bacillales</taxon>
        <taxon>Paenibacillaceae</taxon>
        <taxon>Paenibacillus</taxon>
    </lineage>
</organism>
<keyword evidence="1" id="KW-1133">Transmembrane helix</keyword>
<protein>
    <submittedName>
        <fullName evidence="2">Uncharacterized protein</fullName>
    </submittedName>
</protein>